<dbReference type="Proteomes" id="UP000265691">
    <property type="component" value="Unassembled WGS sequence"/>
</dbReference>
<dbReference type="GO" id="GO:0003779">
    <property type="term" value="F:actin binding"/>
    <property type="evidence" value="ECO:0007669"/>
    <property type="project" value="InterPro"/>
</dbReference>
<dbReference type="EMBL" id="NRHC01000043">
    <property type="protein sequence ID" value="RIY32886.1"/>
    <property type="molecule type" value="Genomic_DNA"/>
</dbReference>
<evidence type="ECO:0000313" key="2">
    <source>
        <dbReference type="EMBL" id="RIY32886.1"/>
    </source>
</evidence>
<dbReference type="OrthoDB" id="5670185at2"/>
<name>A0A3A1Y6F6_9GAMM</name>
<evidence type="ECO:0000313" key="3">
    <source>
        <dbReference type="Proteomes" id="UP000265691"/>
    </source>
</evidence>
<dbReference type="AlphaFoldDB" id="A0A3A1Y6F6"/>
<keyword evidence="3" id="KW-1185">Reference proteome</keyword>
<dbReference type="RefSeq" id="WP_119525056.1">
    <property type="nucleotide sequence ID" value="NZ_NRHC01000043.1"/>
</dbReference>
<proteinExistence type="predicted"/>
<protein>
    <submittedName>
        <fullName evidence="2">Uncharacterized protein</fullName>
    </submittedName>
</protein>
<sequence length="867" mass="99504">MADVLYNLGAFGTPNGFDINSKYPEQLKKQIVEHLDLPLIGKLLPNPKVTPDPAIYTLSSFSFNEKIYFGITLFNSIKQIQGNRPGNFYGSFFCCQGSLAGASYRKAFYALEKISAAFLEQEIVVGERYASNLKSLDLNQLNQELFTNYQLNQTTYASSLKSNVQHKLVILLNEQASIEERCITLANLSQALEISNALNIFPLIILTANQEVITEIKNHDKGYLLVHQDTILQGLKREGNSGNFFSYIQSFIEDLTKRSMLSLVSETKSKAEKLIEEKDAFCKAALEKSQELLNEEKAKFEKLQNNFNNQLDRGIKEALRLQNEDFERKLDKERQSLKKSQQALHNAEKSLSEVRDQVANKLRVSNDTIQALQKEKDKGAQELNNCKKINEQLTRSYQEVKNKLDRLESTHQEEIQKLKNSYKNFDDILTKLNQENTGLKKELEHKGIELNEHKRELEKQFRDKKDREVEQIKSYFNERSSELRNSFEAQLRQQEHNHEKQLKAKEANIYTIEQRINHLTTALSELEKKHKALIKEQEESIKQRKRTIEDFQASRQQIVTLNSRIESLQKENHILSVDKQAASKELLQSKKEVESLKSLLHNHKSNSDLENKKLREKITRYKDELRQALGRVPTLTAQPSTTPPSVEEPTLDSAYTYVLALANKSQEAKAFDLTKFNSNPEAKNFFTKVEQTLLSGNYDSRQVQEKLFGRLNFASELPGVLAQVNRTFTFTHGLANADLGYYFNQVPKKNQFLQALALNSYFTFKDFITVDVLTQLEGDSSDQLAMRKQIEQALVASDYGKKILPLLNQLPESNLKRLISSSPGQIFTAISEKSKNVENDSQAFYLYRAHCALSLLNLFINIHKNLQ</sequence>
<organism evidence="2 3">
    <name type="scientific">Psittacicella hinzii</name>
    <dbReference type="NCBI Taxonomy" id="2028575"/>
    <lineage>
        <taxon>Bacteria</taxon>
        <taxon>Pseudomonadati</taxon>
        <taxon>Pseudomonadota</taxon>
        <taxon>Gammaproteobacteria</taxon>
        <taxon>Pasteurellales</taxon>
        <taxon>Psittacicellaceae</taxon>
        <taxon>Psittacicella</taxon>
    </lineage>
</organism>
<feature type="coiled-coil region" evidence="1">
    <location>
        <begin position="283"/>
        <end position="631"/>
    </location>
</feature>
<reference evidence="2 3" key="1">
    <citation type="submission" date="2017-08" db="EMBL/GenBank/DDBJ databases">
        <title>Reclassification of Bisgaard taxon 37 and 44.</title>
        <authorList>
            <person name="Christensen H."/>
        </authorList>
    </citation>
    <scope>NUCLEOTIDE SEQUENCE [LARGE SCALE GENOMIC DNA]</scope>
    <source>
        <strain evidence="2 3">B96_3</strain>
    </source>
</reference>
<gene>
    <name evidence="2" type="ORF">CKF54_04120</name>
</gene>
<dbReference type="PANTHER" id="PTHR46180">
    <property type="entry name" value="VINCULIN"/>
    <property type="match status" value="1"/>
</dbReference>
<keyword evidence="1" id="KW-0175">Coiled coil</keyword>
<dbReference type="InterPro" id="IPR017997">
    <property type="entry name" value="Vinculin"/>
</dbReference>
<accession>A0A3A1Y6F6</accession>
<comment type="caution">
    <text evidence="2">The sequence shown here is derived from an EMBL/GenBank/DDBJ whole genome shotgun (WGS) entry which is preliminary data.</text>
</comment>
<evidence type="ECO:0000256" key="1">
    <source>
        <dbReference type="SAM" id="Coils"/>
    </source>
</evidence>